<dbReference type="Proteomes" id="UP000187417">
    <property type="component" value="Unassembled WGS sequence"/>
</dbReference>
<dbReference type="STRING" id="28117.BHV66_10510"/>
<dbReference type="AlphaFoldDB" id="A0A1Q6F2A3"/>
<comment type="caution">
    <text evidence="1">The sequence shown here is derived from an EMBL/GenBank/DDBJ whole genome shotgun (WGS) entry which is preliminary data.</text>
</comment>
<evidence type="ECO:0000313" key="1">
    <source>
        <dbReference type="EMBL" id="OKY92985.1"/>
    </source>
</evidence>
<reference evidence="1 2" key="1">
    <citation type="journal article" date="2016" name="Nat. Biotechnol.">
        <title>Measurement of bacterial replication rates in microbial communities.</title>
        <authorList>
            <person name="Brown C.T."/>
            <person name="Olm M.R."/>
            <person name="Thomas B.C."/>
            <person name="Banfield J.F."/>
        </authorList>
    </citation>
    <scope>NUCLEOTIDE SEQUENCE [LARGE SCALE GENOMIC DNA]</scope>
    <source>
        <strain evidence="1">CAG:67_53_122</strain>
    </source>
</reference>
<dbReference type="RefSeq" id="WP_215721761.1">
    <property type="nucleotide sequence ID" value="NZ_CAJJWD010000010.1"/>
</dbReference>
<evidence type="ECO:0000313" key="2">
    <source>
        <dbReference type="Proteomes" id="UP000187417"/>
    </source>
</evidence>
<protein>
    <submittedName>
        <fullName evidence="1">Uncharacterized protein</fullName>
    </submittedName>
</protein>
<organism evidence="1 2">
    <name type="scientific">Alistipes putredinis</name>
    <dbReference type="NCBI Taxonomy" id="28117"/>
    <lineage>
        <taxon>Bacteria</taxon>
        <taxon>Pseudomonadati</taxon>
        <taxon>Bacteroidota</taxon>
        <taxon>Bacteroidia</taxon>
        <taxon>Bacteroidales</taxon>
        <taxon>Rikenellaceae</taxon>
        <taxon>Alistipes</taxon>
    </lineage>
</organism>
<dbReference type="EMBL" id="MNQH01000049">
    <property type="protein sequence ID" value="OKY92985.1"/>
    <property type="molecule type" value="Genomic_DNA"/>
</dbReference>
<sequence length="142" mass="16583">MKLRDLRIENYDWHVRFYFAVHGYHTRSILFSLEQIECPRPIMERVRENLEKADMDSGFTYSNKTRRRSVVVVGLASSQAQFLNSFEHELRHLCDDIAVASAMPMQGEEVAYLTGQINTMLWKDIHQFICCKGKCDGYGRTN</sequence>
<name>A0A1Q6F2A3_9BACT</name>
<accession>A0A1Q6F2A3</accession>
<proteinExistence type="predicted"/>
<gene>
    <name evidence="1" type="ORF">BHV66_10510</name>
</gene>